<keyword evidence="5" id="KW-0862">Zinc</keyword>
<dbReference type="AlphaFoldDB" id="A0AAV2R2Z2"/>
<dbReference type="InterPro" id="IPR013087">
    <property type="entry name" value="Znf_C2H2_type"/>
</dbReference>
<keyword evidence="2" id="KW-0479">Metal-binding</keyword>
<keyword evidence="6" id="KW-0539">Nucleus</keyword>
<organism evidence="9 10">
    <name type="scientific">Meganyctiphanes norvegica</name>
    <name type="common">Northern krill</name>
    <name type="synonym">Thysanopoda norvegica</name>
    <dbReference type="NCBI Taxonomy" id="48144"/>
    <lineage>
        <taxon>Eukaryota</taxon>
        <taxon>Metazoa</taxon>
        <taxon>Ecdysozoa</taxon>
        <taxon>Arthropoda</taxon>
        <taxon>Crustacea</taxon>
        <taxon>Multicrustacea</taxon>
        <taxon>Malacostraca</taxon>
        <taxon>Eumalacostraca</taxon>
        <taxon>Eucarida</taxon>
        <taxon>Euphausiacea</taxon>
        <taxon>Euphausiidae</taxon>
        <taxon>Meganyctiphanes</taxon>
    </lineage>
</organism>
<evidence type="ECO:0000256" key="7">
    <source>
        <dbReference type="PROSITE-ProRule" id="PRU00042"/>
    </source>
</evidence>
<evidence type="ECO:0000256" key="5">
    <source>
        <dbReference type="ARBA" id="ARBA00022833"/>
    </source>
</evidence>
<dbReference type="SMART" id="SM00355">
    <property type="entry name" value="ZnF_C2H2"/>
    <property type="match status" value="1"/>
</dbReference>
<gene>
    <name evidence="9" type="ORF">MNOR_LOCUS19229</name>
</gene>
<dbReference type="Gene3D" id="3.30.160.60">
    <property type="entry name" value="Classic Zinc Finger"/>
    <property type="match status" value="1"/>
</dbReference>
<feature type="non-terminal residue" evidence="9">
    <location>
        <position position="109"/>
    </location>
</feature>
<name>A0AAV2R2Z2_MEGNR</name>
<dbReference type="FunFam" id="3.30.160.60:FF:000100">
    <property type="entry name" value="Zinc finger 45-like"/>
    <property type="match status" value="1"/>
</dbReference>
<evidence type="ECO:0000256" key="4">
    <source>
        <dbReference type="ARBA" id="ARBA00022771"/>
    </source>
</evidence>
<dbReference type="SUPFAM" id="SSF57667">
    <property type="entry name" value="beta-beta-alpha zinc fingers"/>
    <property type="match status" value="1"/>
</dbReference>
<evidence type="ECO:0000256" key="2">
    <source>
        <dbReference type="ARBA" id="ARBA00022723"/>
    </source>
</evidence>
<dbReference type="GO" id="GO:0010468">
    <property type="term" value="P:regulation of gene expression"/>
    <property type="evidence" value="ECO:0007669"/>
    <property type="project" value="UniProtKB-ARBA"/>
</dbReference>
<dbReference type="Pfam" id="PF23611">
    <property type="entry name" value="zf-C2H2_16"/>
    <property type="match status" value="1"/>
</dbReference>
<keyword evidence="4 7" id="KW-0863">Zinc-finger</keyword>
<dbReference type="GO" id="GO:0005634">
    <property type="term" value="C:nucleus"/>
    <property type="evidence" value="ECO:0007669"/>
    <property type="project" value="UniProtKB-SubCell"/>
</dbReference>
<comment type="subcellular location">
    <subcellularLocation>
        <location evidence="1">Nucleus</location>
    </subcellularLocation>
</comment>
<comment type="caution">
    <text evidence="9">The sequence shown here is derived from an EMBL/GenBank/DDBJ whole genome shotgun (WGS) entry which is preliminary data.</text>
</comment>
<evidence type="ECO:0000313" key="9">
    <source>
        <dbReference type="EMBL" id="CAL4109899.1"/>
    </source>
</evidence>
<protein>
    <recommendedName>
        <fullName evidence="8">C2H2-type domain-containing protein</fullName>
    </recommendedName>
</protein>
<keyword evidence="3" id="KW-0677">Repeat</keyword>
<accession>A0AAV2R2Z2</accession>
<evidence type="ECO:0000256" key="6">
    <source>
        <dbReference type="ARBA" id="ARBA00023242"/>
    </source>
</evidence>
<dbReference type="InterPro" id="IPR056438">
    <property type="entry name" value="Znf-C2H2_CTCF"/>
</dbReference>
<keyword evidence="10" id="KW-1185">Reference proteome</keyword>
<dbReference type="PROSITE" id="PS00028">
    <property type="entry name" value="ZINC_FINGER_C2H2_1"/>
    <property type="match status" value="1"/>
</dbReference>
<dbReference type="PROSITE" id="PS50157">
    <property type="entry name" value="ZINC_FINGER_C2H2_2"/>
    <property type="match status" value="1"/>
</dbReference>
<evidence type="ECO:0000313" key="10">
    <source>
        <dbReference type="Proteomes" id="UP001497623"/>
    </source>
</evidence>
<evidence type="ECO:0000256" key="1">
    <source>
        <dbReference type="ARBA" id="ARBA00004123"/>
    </source>
</evidence>
<evidence type="ECO:0000259" key="8">
    <source>
        <dbReference type="PROSITE" id="PS50157"/>
    </source>
</evidence>
<feature type="domain" description="C2H2-type" evidence="8">
    <location>
        <begin position="77"/>
        <end position="104"/>
    </location>
</feature>
<dbReference type="Proteomes" id="UP001497623">
    <property type="component" value="Unassembled WGS sequence"/>
</dbReference>
<reference evidence="9 10" key="1">
    <citation type="submission" date="2024-05" db="EMBL/GenBank/DDBJ databases">
        <authorList>
            <person name="Wallberg A."/>
        </authorList>
    </citation>
    <scope>NUCLEOTIDE SEQUENCE [LARGE SCALE GENOMIC DNA]</scope>
</reference>
<dbReference type="EMBL" id="CAXKWB010014161">
    <property type="protein sequence ID" value="CAL4109899.1"/>
    <property type="molecule type" value="Genomic_DNA"/>
</dbReference>
<proteinExistence type="predicted"/>
<sequence>TTQDVLNSAAQFTGAIISHAEFLEVPVSPNFKEEVTAALSDGHELPGYVYAQNITSPSYRPQGQTPQLQTNTIEATFNCTECDYTCKRRDKLKNHMLNHTGEKPYACNF</sequence>
<dbReference type="InterPro" id="IPR036236">
    <property type="entry name" value="Znf_C2H2_sf"/>
</dbReference>
<evidence type="ECO:0000256" key="3">
    <source>
        <dbReference type="ARBA" id="ARBA00022737"/>
    </source>
</evidence>
<dbReference type="GO" id="GO:0008270">
    <property type="term" value="F:zinc ion binding"/>
    <property type="evidence" value="ECO:0007669"/>
    <property type="project" value="UniProtKB-KW"/>
</dbReference>
<feature type="non-terminal residue" evidence="9">
    <location>
        <position position="1"/>
    </location>
</feature>